<evidence type="ECO:0000313" key="1">
    <source>
        <dbReference type="EMBL" id="TJY41285.1"/>
    </source>
</evidence>
<dbReference type="RefSeq" id="WP_136778204.1">
    <property type="nucleotide sequence ID" value="NZ_SUPK01000006.1"/>
</dbReference>
<accession>A0A4U0F9B4</accession>
<protein>
    <recommendedName>
        <fullName evidence="3">NACHT domain-containing protein</fullName>
    </recommendedName>
</protein>
<dbReference type="AlphaFoldDB" id="A0A4U0F9B4"/>
<dbReference type="OrthoDB" id="9781752at2"/>
<name>A0A4U0F9B4_9BACL</name>
<keyword evidence="2" id="KW-1185">Reference proteome</keyword>
<evidence type="ECO:0000313" key="2">
    <source>
        <dbReference type="Proteomes" id="UP000309673"/>
    </source>
</evidence>
<comment type="caution">
    <text evidence="1">The sequence shown here is derived from an EMBL/GenBank/DDBJ whole genome shotgun (WGS) entry which is preliminary data.</text>
</comment>
<organism evidence="1 2">
    <name type="scientific">Cohnella pontilimi</name>
    <dbReference type="NCBI Taxonomy" id="2564100"/>
    <lineage>
        <taxon>Bacteria</taxon>
        <taxon>Bacillati</taxon>
        <taxon>Bacillota</taxon>
        <taxon>Bacilli</taxon>
        <taxon>Bacillales</taxon>
        <taxon>Paenibacillaceae</taxon>
        <taxon>Cohnella</taxon>
    </lineage>
</organism>
<dbReference type="EMBL" id="SUPK01000006">
    <property type="protein sequence ID" value="TJY41285.1"/>
    <property type="molecule type" value="Genomic_DNA"/>
</dbReference>
<reference evidence="1 2" key="1">
    <citation type="submission" date="2019-04" db="EMBL/GenBank/DDBJ databases">
        <title>Cohnella sp. nov., isolated from soil.</title>
        <authorList>
            <person name="Kim W."/>
        </authorList>
    </citation>
    <scope>NUCLEOTIDE SEQUENCE [LARGE SCALE GENOMIC DNA]</scope>
    <source>
        <strain evidence="1 2">CAU 1483</strain>
    </source>
</reference>
<proteinExistence type="predicted"/>
<dbReference type="SUPFAM" id="SSF52540">
    <property type="entry name" value="P-loop containing nucleoside triphosphate hydrolases"/>
    <property type="match status" value="1"/>
</dbReference>
<sequence length="363" mass="40579">MTGTERHYFARGNTARGEVVQYESALRDLSRIYVLQGPPGTAKPTLIRSLAAGIRNEGEDVEWFHSPLHPDDVDIVILRNSGIAIVDGTACPYSAQDTRTIAIDLTPAVDSRLLPANYEETAEVLNKKLSDAYSSAYACFADALRIHDEWEAPYIENLDFQKSDEVAREFSESWLASPMENKQAAVRHLFFGAATPLGAIDHIQNLTSGLNTRIFIKGRPGSGKSTLLKRLAAEAESKGYDLDVFHCGFDPNSLDMLIFPELGLAVFDSTAPHEYFPDRTSDRILDMYERVIKPGVDERYAEQLADIKSRYAQKMKEATSYLGEARDVHFKIRELYRTAVDFSVVDRSLSGLRNEFVNKTPTA</sequence>
<gene>
    <name evidence="1" type="ORF">E5161_12695</name>
</gene>
<dbReference type="Gene3D" id="3.40.50.300">
    <property type="entry name" value="P-loop containing nucleotide triphosphate hydrolases"/>
    <property type="match status" value="1"/>
</dbReference>
<dbReference type="InterPro" id="IPR027417">
    <property type="entry name" value="P-loop_NTPase"/>
</dbReference>
<evidence type="ECO:0008006" key="3">
    <source>
        <dbReference type="Google" id="ProtNLM"/>
    </source>
</evidence>
<dbReference type="Proteomes" id="UP000309673">
    <property type="component" value="Unassembled WGS sequence"/>
</dbReference>